<feature type="transmembrane region" description="Helical" evidence="4">
    <location>
        <begin position="17"/>
        <end position="38"/>
    </location>
</feature>
<feature type="transmembrane region" description="Helical" evidence="4">
    <location>
        <begin position="191"/>
        <end position="209"/>
    </location>
</feature>
<dbReference type="PANTHER" id="PTHR45586:SF1">
    <property type="entry name" value="LIPOPOLYSACCHARIDE ASSEMBLY PROTEIN B"/>
    <property type="match status" value="1"/>
</dbReference>
<dbReference type="Pfam" id="PF13414">
    <property type="entry name" value="TPR_11"/>
    <property type="match status" value="1"/>
</dbReference>
<name>A0A2M7RFS8_9BACT</name>
<feature type="repeat" description="TPR" evidence="3">
    <location>
        <begin position="592"/>
        <end position="625"/>
    </location>
</feature>
<evidence type="ECO:0000256" key="1">
    <source>
        <dbReference type="ARBA" id="ARBA00022737"/>
    </source>
</evidence>
<comment type="caution">
    <text evidence="5">The sequence shown here is derived from an EMBL/GenBank/DDBJ whole genome shotgun (WGS) entry which is preliminary data.</text>
</comment>
<feature type="transmembrane region" description="Helical" evidence="4">
    <location>
        <begin position="358"/>
        <end position="380"/>
    </location>
</feature>
<dbReference type="InterPro" id="IPR011990">
    <property type="entry name" value="TPR-like_helical_dom_sf"/>
</dbReference>
<feature type="transmembrane region" description="Helical" evidence="4">
    <location>
        <begin position="327"/>
        <end position="346"/>
    </location>
</feature>
<feature type="transmembrane region" description="Helical" evidence="4">
    <location>
        <begin position="305"/>
        <end position="321"/>
    </location>
</feature>
<evidence type="ECO:0000313" key="5">
    <source>
        <dbReference type="EMBL" id="PIY95599.1"/>
    </source>
</evidence>
<protein>
    <submittedName>
        <fullName evidence="5">Uncharacterized protein</fullName>
    </submittedName>
</protein>
<feature type="transmembrane region" description="Helical" evidence="4">
    <location>
        <begin position="229"/>
        <end position="247"/>
    </location>
</feature>
<feature type="transmembrane region" description="Helical" evidence="4">
    <location>
        <begin position="147"/>
        <end position="163"/>
    </location>
</feature>
<feature type="transmembrane region" description="Helical" evidence="4">
    <location>
        <begin position="283"/>
        <end position="300"/>
    </location>
</feature>
<dbReference type="Gene3D" id="1.25.40.10">
    <property type="entry name" value="Tetratricopeptide repeat domain"/>
    <property type="match status" value="2"/>
</dbReference>
<dbReference type="PANTHER" id="PTHR45586">
    <property type="entry name" value="TPR REPEAT-CONTAINING PROTEIN PA4667"/>
    <property type="match status" value="1"/>
</dbReference>
<accession>A0A2M7RFS8</accession>
<keyword evidence="2 3" id="KW-0802">TPR repeat</keyword>
<dbReference type="SMART" id="SM00028">
    <property type="entry name" value="TPR"/>
    <property type="match status" value="4"/>
</dbReference>
<evidence type="ECO:0000256" key="2">
    <source>
        <dbReference type="ARBA" id="ARBA00022803"/>
    </source>
</evidence>
<gene>
    <name evidence="5" type="ORF">COY66_06335</name>
</gene>
<feature type="repeat" description="TPR" evidence="3">
    <location>
        <begin position="626"/>
        <end position="659"/>
    </location>
</feature>
<organism evidence="5 6">
    <name type="scientific">Candidatus Kerfeldbacteria bacterium CG_4_10_14_0_8_um_filter_42_10</name>
    <dbReference type="NCBI Taxonomy" id="2014248"/>
    <lineage>
        <taxon>Bacteria</taxon>
        <taxon>Candidatus Kerfeldiibacteriota</taxon>
    </lineage>
</organism>
<feature type="transmembrane region" description="Helical" evidence="4">
    <location>
        <begin position="87"/>
        <end position="112"/>
    </location>
</feature>
<dbReference type="PROSITE" id="PS50005">
    <property type="entry name" value="TPR"/>
    <property type="match status" value="2"/>
</dbReference>
<dbReference type="SUPFAM" id="SSF48452">
    <property type="entry name" value="TPR-like"/>
    <property type="match status" value="1"/>
</dbReference>
<evidence type="ECO:0000313" key="6">
    <source>
        <dbReference type="Proteomes" id="UP000230779"/>
    </source>
</evidence>
<dbReference type="InterPro" id="IPR051012">
    <property type="entry name" value="CellSynth/LPSAsmb/PSIAsmb"/>
</dbReference>
<dbReference type="InterPro" id="IPR019734">
    <property type="entry name" value="TPR_rpt"/>
</dbReference>
<keyword evidence="4" id="KW-0812">Transmembrane</keyword>
<reference evidence="5 6" key="1">
    <citation type="submission" date="2017-09" db="EMBL/GenBank/DDBJ databases">
        <title>Depth-based differentiation of microbial function through sediment-hosted aquifers and enrichment of novel symbionts in the deep terrestrial subsurface.</title>
        <authorList>
            <person name="Probst A.J."/>
            <person name="Ladd B."/>
            <person name="Jarett J.K."/>
            <person name="Geller-Mcgrath D.E."/>
            <person name="Sieber C.M."/>
            <person name="Emerson J.B."/>
            <person name="Anantharaman K."/>
            <person name="Thomas B.C."/>
            <person name="Malmstrom R."/>
            <person name="Stieglmeier M."/>
            <person name="Klingl A."/>
            <person name="Woyke T."/>
            <person name="Ryan C.M."/>
            <person name="Banfield J.F."/>
        </authorList>
    </citation>
    <scope>NUCLEOTIDE SEQUENCE [LARGE SCALE GENOMIC DNA]</scope>
    <source>
        <strain evidence="5">CG_4_10_14_0_8_um_filter_42_10</strain>
    </source>
</reference>
<dbReference type="EMBL" id="PFMD01000076">
    <property type="protein sequence ID" value="PIY95599.1"/>
    <property type="molecule type" value="Genomic_DNA"/>
</dbReference>
<sequence>MVSKLIAIFNNTKYQRILYFAAMILAFSVIFVICVFPIEDVDTWMHLKYGEHIVETKSLPQYDFFSYTVTGTRDADHEWLAQVALYLVYRFFGFDGLVLFKTIIILITFWILLRTVNKLWGRSFSSLLLLVGMAMTGAFRFVERPELFTFLLLSLLIYILFTYQRSQRSWIIFFIPLIFLIWVNVHGGFIIGWGLLGLYSFLQIAFYLLKRKISWFSQFALDAKKLKLLIPAALLSILICFVNPYGAEMISLPFKGIFGLSNFFAEINEWKSPFDPMHLPREYVTLFLSSAAALFVLFLLNFRKFNPLYFLVFLFFAYSNFKGMRNIVLYALGIYVPFVYSLKEFIASFKATAIQRKIFMPLMRIGLILFFFLLFLQFLFRGNPLGLNYHYFYLGAALDNFPETAAEFVDNAKIEGNMMNQYGLGSFLIWKWYPERKVFLDGRSGLYGEDFFFRYKSFGYDKEELAKATEEYDFNFILVQHSDFLYANPDWKLIYYDNLFDVYIRNIERNKDIIANYGYEYLDPNKSLNDIFDRLTDENAGQFKNEILKSIAQNSKNIVGYIYLAEFYNRTGDSAKALETLVAAEQISPKLPQVQLALGNYYALQSNYERATRYYKKALSLDSSAAEAHHNLGNVYAKTGKYQSAAKEYQKALYFDNGYSLAYLGLGIVYSDYLNDPAKAVFAFKKYLELEPESAQKSNIEAKMEELLKLM</sequence>
<feature type="transmembrane region" description="Helical" evidence="4">
    <location>
        <begin position="124"/>
        <end position="141"/>
    </location>
</feature>
<dbReference type="AlphaFoldDB" id="A0A2M7RFS8"/>
<dbReference type="PROSITE" id="PS50293">
    <property type="entry name" value="TPR_REGION"/>
    <property type="match status" value="1"/>
</dbReference>
<proteinExistence type="predicted"/>
<evidence type="ECO:0000256" key="3">
    <source>
        <dbReference type="PROSITE-ProRule" id="PRU00339"/>
    </source>
</evidence>
<keyword evidence="4" id="KW-1133">Transmembrane helix</keyword>
<keyword evidence="1" id="KW-0677">Repeat</keyword>
<dbReference type="Proteomes" id="UP000230779">
    <property type="component" value="Unassembled WGS sequence"/>
</dbReference>
<keyword evidence="4" id="KW-0472">Membrane</keyword>
<feature type="transmembrane region" description="Helical" evidence="4">
    <location>
        <begin position="170"/>
        <end position="185"/>
    </location>
</feature>
<evidence type="ECO:0000256" key="4">
    <source>
        <dbReference type="SAM" id="Phobius"/>
    </source>
</evidence>